<feature type="chain" id="PRO_5022219907" description="Extracellular membrane protein CFEM domain-containing protein" evidence="1">
    <location>
        <begin position="20"/>
        <end position="298"/>
    </location>
</feature>
<reference evidence="2 3" key="1">
    <citation type="submission" date="2019-07" db="EMBL/GenBank/DDBJ databases">
        <title>Finished genome of Venturia effusa.</title>
        <authorList>
            <person name="Young C.A."/>
            <person name="Cox M.P."/>
            <person name="Ganley A.R.D."/>
            <person name="David W.J."/>
        </authorList>
    </citation>
    <scope>NUCLEOTIDE SEQUENCE [LARGE SCALE GENOMIC DNA]</scope>
    <source>
        <strain evidence="3">albino</strain>
    </source>
</reference>
<organism evidence="2 3">
    <name type="scientific">Venturia effusa</name>
    <dbReference type="NCBI Taxonomy" id="50376"/>
    <lineage>
        <taxon>Eukaryota</taxon>
        <taxon>Fungi</taxon>
        <taxon>Dikarya</taxon>
        <taxon>Ascomycota</taxon>
        <taxon>Pezizomycotina</taxon>
        <taxon>Dothideomycetes</taxon>
        <taxon>Pleosporomycetidae</taxon>
        <taxon>Venturiales</taxon>
        <taxon>Venturiaceae</taxon>
        <taxon>Venturia</taxon>
    </lineage>
</organism>
<evidence type="ECO:0000313" key="2">
    <source>
        <dbReference type="EMBL" id="QDS75061.1"/>
    </source>
</evidence>
<protein>
    <recommendedName>
        <fullName evidence="4">Extracellular membrane protein CFEM domain-containing protein</fullName>
    </recommendedName>
</protein>
<name>A0A517LHE2_9PEZI</name>
<keyword evidence="1" id="KW-0732">Signal</keyword>
<dbReference type="EMBL" id="CP042196">
    <property type="protein sequence ID" value="QDS75061.1"/>
    <property type="molecule type" value="Genomic_DNA"/>
</dbReference>
<evidence type="ECO:0000313" key="3">
    <source>
        <dbReference type="Proteomes" id="UP000316270"/>
    </source>
</evidence>
<sequence>MRVIQSLLIASLAVTASVAASLPKRNHDGAMALSQVSPPFHSEAFNAAKDAKQKKQVKRDNAASLQSRAVEITDPAFWSSLGCLIECQTLEQQCKNTGVSQEVCADQVCRANEEYCDCFCGAYQCPRDAGTAAFCEESGNKLKRGVEEAETPAIKEKRNDGILPVPMMKRKIETTLDGIWNHTTCNAICLIEENSCIQTGVSQPVCADRICRINEEYCDCFCGEYKCPRDGGTAAFCEESGNKMKRQLASELPLIAPVMADSKHNAAKAVKFIEKSDCKSDCDALYNLCKEVSSDFHN</sequence>
<accession>A0A517LHE2</accession>
<dbReference type="OrthoDB" id="10569113at2759"/>
<evidence type="ECO:0000256" key="1">
    <source>
        <dbReference type="SAM" id="SignalP"/>
    </source>
</evidence>
<evidence type="ECO:0008006" key="4">
    <source>
        <dbReference type="Google" id="ProtNLM"/>
    </source>
</evidence>
<proteinExistence type="predicted"/>
<keyword evidence="3" id="KW-1185">Reference proteome</keyword>
<dbReference type="Proteomes" id="UP000316270">
    <property type="component" value="Chromosome 12"/>
</dbReference>
<feature type="signal peptide" evidence="1">
    <location>
        <begin position="1"/>
        <end position="19"/>
    </location>
</feature>
<dbReference type="AlphaFoldDB" id="A0A517LHE2"/>
<gene>
    <name evidence="2" type="ORF">FKW77_006635</name>
</gene>